<organism evidence="2 3">
    <name type="scientific">Candidatus Kaiserbacteria bacterium RIFCSPHIGHO2_02_FULL_50_50</name>
    <dbReference type="NCBI Taxonomy" id="1798492"/>
    <lineage>
        <taxon>Bacteria</taxon>
        <taxon>Candidatus Kaiseribacteriota</taxon>
    </lineage>
</organism>
<dbReference type="EMBL" id="MFLF01000018">
    <property type="protein sequence ID" value="OGG59238.1"/>
    <property type="molecule type" value="Genomic_DNA"/>
</dbReference>
<accession>A0A1F6DCT2</accession>
<dbReference type="Proteomes" id="UP000178794">
    <property type="component" value="Unassembled WGS sequence"/>
</dbReference>
<proteinExistence type="predicted"/>
<dbReference type="Pfam" id="PF09136">
    <property type="entry name" value="Glucodextran_B"/>
    <property type="match status" value="1"/>
</dbReference>
<name>A0A1F6DCT2_9BACT</name>
<dbReference type="AlphaFoldDB" id="A0A1F6DCT2"/>
<dbReference type="Gene3D" id="2.60.40.10">
    <property type="entry name" value="Immunoglobulins"/>
    <property type="match status" value="1"/>
</dbReference>
<evidence type="ECO:0008006" key="4">
    <source>
        <dbReference type="Google" id="ProtNLM"/>
    </source>
</evidence>
<keyword evidence="1" id="KW-1133">Transmembrane helix</keyword>
<sequence length="120" mass="13205">MYYTHLKIVIGIVLACAFVVYVGYQGRFFLVGPTLTLREPSVPLQESRAITVRGTVAHAVLITVNGYPIDTDLDGNFAYSLVLPDGYSILTVSARDRYGRERTETRSLFLALGSATTTNQ</sequence>
<comment type="caution">
    <text evidence="2">The sequence shown here is derived from an EMBL/GenBank/DDBJ whole genome shotgun (WGS) entry which is preliminary data.</text>
</comment>
<evidence type="ECO:0000256" key="1">
    <source>
        <dbReference type="SAM" id="Phobius"/>
    </source>
</evidence>
<gene>
    <name evidence="2" type="ORF">A3C89_04040</name>
</gene>
<feature type="transmembrane region" description="Helical" evidence="1">
    <location>
        <begin position="6"/>
        <end position="24"/>
    </location>
</feature>
<keyword evidence="1" id="KW-0812">Transmembrane</keyword>
<protein>
    <recommendedName>
        <fullName evidence="4">Carboxypeptidase regulatory-like domain-containing protein</fullName>
    </recommendedName>
</protein>
<keyword evidence="1" id="KW-0472">Membrane</keyword>
<dbReference type="InterPro" id="IPR013783">
    <property type="entry name" value="Ig-like_fold"/>
</dbReference>
<evidence type="ECO:0000313" key="3">
    <source>
        <dbReference type="Proteomes" id="UP000178794"/>
    </source>
</evidence>
<reference evidence="2 3" key="1">
    <citation type="journal article" date="2016" name="Nat. Commun.">
        <title>Thousands of microbial genomes shed light on interconnected biogeochemical processes in an aquifer system.</title>
        <authorList>
            <person name="Anantharaman K."/>
            <person name="Brown C.T."/>
            <person name="Hug L.A."/>
            <person name="Sharon I."/>
            <person name="Castelle C.J."/>
            <person name="Probst A.J."/>
            <person name="Thomas B.C."/>
            <person name="Singh A."/>
            <person name="Wilkins M.J."/>
            <person name="Karaoz U."/>
            <person name="Brodie E.L."/>
            <person name="Williams K.H."/>
            <person name="Hubbard S.S."/>
            <person name="Banfield J.F."/>
        </authorList>
    </citation>
    <scope>NUCLEOTIDE SEQUENCE [LARGE SCALE GENOMIC DNA]</scope>
</reference>
<dbReference type="STRING" id="1798492.A3C89_04040"/>
<evidence type="ECO:0000313" key="2">
    <source>
        <dbReference type="EMBL" id="OGG59238.1"/>
    </source>
</evidence>